<dbReference type="GeneID" id="10153525"/>
<reference evidence="2" key="1">
    <citation type="submission" date="2010-11" db="EMBL/GenBank/DDBJ databases">
        <title>The complete genome of Desulfurococcus mucosus DSM 2162.</title>
        <authorList>
            <consortium name="US DOE Joint Genome Institute (JGI-PGF)"/>
            <person name="Lucas S."/>
            <person name="Copeland A."/>
            <person name="Lapidus A."/>
            <person name="Bruce D."/>
            <person name="Goodwin L."/>
            <person name="Pitluck S."/>
            <person name="Kyrpides N."/>
            <person name="Mavromatis K."/>
            <person name="Pagani I."/>
            <person name="Ivanova N."/>
            <person name="Ovchinnikova G."/>
            <person name="Chertkov O."/>
            <person name="Held B."/>
            <person name="Brettin T."/>
            <person name="Detter J.C."/>
            <person name="Tapia R."/>
            <person name="Han C."/>
            <person name="Land M."/>
            <person name="Hauser L."/>
            <person name="Markowitz V."/>
            <person name="Cheng J.-F."/>
            <person name="Hugenholtz P."/>
            <person name="Woyke T."/>
            <person name="Wu D."/>
            <person name="Wirth R."/>
            <person name="Bilek Y."/>
            <person name="Hader T."/>
            <person name="Klenk H.-P."/>
            <person name="Eisen J.A."/>
        </authorList>
    </citation>
    <scope>NUCLEOTIDE SEQUENCE [LARGE SCALE GENOMIC DNA]</scope>
    <source>
        <strain evidence="2">ATCC 35584 / DSM 2162 / JCM 9187 / O7/1</strain>
    </source>
</reference>
<gene>
    <name evidence="1" type="ordered locus">Desmu_0829</name>
</gene>
<dbReference type="EMBL" id="CP002363">
    <property type="protein sequence ID" value="ADV65133.1"/>
    <property type="molecule type" value="Genomic_DNA"/>
</dbReference>
<evidence type="ECO:0000313" key="1">
    <source>
        <dbReference type="EMBL" id="ADV65133.1"/>
    </source>
</evidence>
<dbReference type="Proteomes" id="UP000001068">
    <property type="component" value="Chromosome"/>
</dbReference>
<dbReference type="OrthoDB" id="31224at2157"/>
<accession>E8R9F7</accession>
<name>E8R9F7_DESM0</name>
<protein>
    <submittedName>
        <fullName evidence="1">Uncharacterized protein</fullName>
    </submittedName>
</protein>
<dbReference type="eggNOG" id="arCOG03647">
    <property type="taxonomic scope" value="Archaea"/>
</dbReference>
<reference evidence="1 2" key="2">
    <citation type="journal article" date="2011" name="Stand. Genomic Sci.">
        <title>Complete genome sequence of Desulfurococcus mucosus type strain (O7/1).</title>
        <authorList>
            <person name="Wirth R."/>
            <person name="Chertkov O."/>
            <person name="Held B."/>
            <person name="Lapidus A."/>
            <person name="Nolan M."/>
            <person name="Lucas S."/>
            <person name="Hammon N."/>
            <person name="Deshpande S."/>
            <person name="Cheng J.F."/>
            <person name="Tapia R."/>
            <person name="Han C."/>
            <person name="Goodwin L."/>
            <person name="Pitluck S."/>
            <person name="Liolios K."/>
            <person name="Ioanna P."/>
            <person name="Ivanova N."/>
            <person name="Mavromatis K."/>
            <person name="Mikhailova N."/>
            <person name="Pati A."/>
            <person name="Chen A."/>
            <person name="Palaniappan K."/>
            <person name="Land M."/>
            <person name="Hauser L."/>
            <person name="Chang Y.J."/>
            <person name="Jeffries C.D."/>
            <person name="Bilek Y."/>
            <person name="Hader T."/>
            <person name="Rohde M."/>
            <person name="Spring S."/>
            <person name="Sikorski J."/>
            <person name="Goker M."/>
            <person name="Woyke T."/>
            <person name="Bristow J."/>
            <person name="Eisen J.A."/>
            <person name="Markowitz V."/>
            <person name="Hugenholtz P."/>
            <person name="Kyrpides N.C."/>
            <person name="Klenk H.P."/>
        </authorList>
    </citation>
    <scope>NUCLEOTIDE SEQUENCE [LARGE SCALE GENOMIC DNA]</scope>
    <source>
        <strain evidence="2">ATCC 35584 / DSM 2162 / JCM 9187 / O7/1</strain>
    </source>
</reference>
<dbReference type="KEGG" id="dmu:Desmu_0829"/>
<proteinExistence type="predicted"/>
<dbReference type="HOGENOM" id="CLU_160445_1_0_2"/>
<dbReference type="RefSeq" id="WP_013562355.1">
    <property type="nucleotide sequence ID" value="NC_014961.1"/>
</dbReference>
<organism evidence="1 2">
    <name type="scientific">Desulfurococcus mucosus (strain ATCC 35584 / DSM 2162 / JCM 9187 / O7/1)</name>
    <dbReference type="NCBI Taxonomy" id="765177"/>
    <lineage>
        <taxon>Archaea</taxon>
        <taxon>Thermoproteota</taxon>
        <taxon>Thermoprotei</taxon>
        <taxon>Desulfurococcales</taxon>
        <taxon>Desulfurococcaceae</taxon>
        <taxon>Desulfurococcus</taxon>
    </lineage>
</organism>
<dbReference type="AlphaFoldDB" id="E8R9F7"/>
<evidence type="ECO:0000313" key="2">
    <source>
        <dbReference type="Proteomes" id="UP000001068"/>
    </source>
</evidence>
<sequence>MCTGDSFRNIVFSALETYNKTRSPEAVARITWVDDEKMLVKVEFEGAFCLSCGVRDWVEDYMYILRSMGHYAELVEYIEPGDNEFKRVGVFKVEPCRGGG</sequence>
<keyword evidence="2" id="KW-1185">Reference proteome</keyword>
<dbReference type="STRING" id="765177.Desmu_0829"/>